<dbReference type="STRING" id="489703.SAMN04488038_11620"/>
<evidence type="ECO:0000313" key="2">
    <source>
        <dbReference type="EMBL" id="SER10421.1"/>
    </source>
</evidence>
<gene>
    <name evidence="2" type="ORF">SAMN04488038_11620</name>
</gene>
<dbReference type="EMBL" id="FOFS01000016">
    <property type="protein sequence ID" value="SER10421.1"/>
    <property type="molecule type" value="Genomic_DNA"/>
</dbReference>
<protein>
    <submittedName>
        <fullName evidence="2">PrcB C-terminal</fullName>
    </submittedName>
</protein>
<dbReference type="OrthoDB" id="7063364at2"/>
<proteinExistence type="predicted"/>
<dbReference type="AlphaFoldDB" id="A0A1H9LG03"/>
<evidence type="ECO:0000259" key="1">
    <source>
        <dbReference type="Pfam" id="PF14343"/>
    </source>
</evidence>
<dbReference type="RefSeq" id="WP_093289139.1">
    <property type="nucleotide sequence ID" value="NZ_FOFS01000016.1"/>
</dbReference>
<dbReference type="InterPro" id="IPR025748">
    <property type="entry name" value="PrcB_C_dom"/>
</dbReference>
<reference evidence="2 3" key="1">
    <citation type="submission" date="2016-10" db="EMBL/GenBank/DDBJ databases">
        <authorList>
            <person name="de Groot N.N."/>
        </authorList>
    </citation>
    <scope>NUCLEOTIDE SEQUENCE [LARGE SCALE GENOMIC DNA]</scope>
    <source>
        <strain evidence="2 3">DSM 25927</strain>
    </source>
</reference>
<dbReference type="Proteomes" id="UP000199233">
    <property type="component" value="Unassembled WGS sequence"/>
</dbReference>
<keyword evidence="3" id="KW-1185">Reference proteome</keyword>
<evidence type="ECO:0000313" key="3">
    <source>
        <dbReference type="Proteomes" id="UP000199233"/>
    </source>
</evidence>
<name>A0A1H9LG03_9GAMM</name>
<organism evidence="2 3">
    <name type="scientific">Solimonas aquatica</name>
    <dbReference type="NCBI Taxonomy" id="489703"/>
    <lineage>
        <taxon>Bacteria</taxon>
        <taxon>Pseudomonadati</taxon>
        <taxon>Pseudomonadota</taxon>
        <taxon>Gammaproteobacteria</taxon>
        <taxon>Nevskiales</taxon>
        <taxon>Nevskiaceae</taxon>
        <taxon>Solimonas</taxon>
    </lineage>
</organism>
<feature type="domain" description="PrcB C-terminal" evidence="1">
    <location>
        <begin position="80"/>
        <end position="137"/>
    </location>
</feature>
<sequence>MKRALLLLLVLPLSACSTLVGLFVPARAVTVVEAGRSQFCPASSEKLSAQFFITAEAVLNYEAQAGVDLHPGEPLPPASYVLIGMGQRPSGGYGLLVDPSAYVDGDVARLHVTAITPRPDSAPPPEPSSPCLLVRLPAGEWRGAAVYDENGSRRAKTYRY</sequence>
<accession>A0A1H9LG03</accession>
<dbReference type="Pfam" id="PF14343">
    <property type="entry name" value="PrcB_C"/>
    <property type="match status" value="1"/>
</dbReference>